<dbReference type="InterPro" id="IPR029032">
    <property type="entry name" value="AhpD-like"/>
</dbReference>
<dbReference type="InterPro" id="IPR004675">
    <property type="entry name" value="AhpD_core"/>
</dbReference>
<sequence>MSRLATINVNEATGVTGDLFAGITKAIGRVPNVYATIGTHSPAALSVALGGDAVLAKSGLDKRDIEAIMLTVSEVAGCDYCVAAHSAIAKMVGLPPDDAKRIRAGHATGNEKRDALVAFVRHLVTTRGTIDQASLDEVRAAGYSEAQVIGMLYAISAVTFTNLVNRVNDTVIDFPAVS</sequence>
<dbReference type="Proteomes" id="UP000054925">
    <property type="component" value="Unassembled WGS sequence"/>
</dbReference>
<name>A0A158J5V3_9BURK</name>
<dbReference type="PANTHER" id="PTHR35446:SF3">
    <property type="entry name" value="CMD DOMAIN-CONTAINING PROTEIN"/>
    <property type="match status" value="1"/>
</dbReference>
<evidence type="ECO:0000259" key="1">
    <source>
        <dbReference type="Pfam" id="PF02627"/>
    </source>
</evidence>
<dbReference type="PANTHER" id="PTHR35446">
    <property type="entry name" value="SI:CH211-175M2.5"/>
    <property type="match status" value="1"/>
</dbReference>
<dbReference type="GO" id="GO:0051920">
    <property type="term" value="F:peroxiredoxin activity"/>
    <property type="evidence" value="ECO:0007669"/>
    <property type="project" value="InterPro"/>
</dbReference>
<dbReference type="AlphaFoldDB" id="A0A158J5V3"/>
<dbReference type="Pfam" id="PF02627">
    <property type="entry name" value="CMD"/>
    <property type="match status" value="1"/>
</dbReference>
<dbReference type="SUPFAM" id="SSF69118">
    <property type="entry name" value="AhpD-like"/>
    <property type="match status" value="1"/>
</dbReference>
<reference evidence="2" key="1">
    <citation type="submission" date="2016-01" db="EMBL/GenBank/DDBJ databases">
        <authorList>
            <person name="Peeters C."/>
        </authorList>
    </citation>
    <scope>NUCLEOTIDE SEQUENCE [LARGE SCALE GENOMIC DNA]</scope>
    <source>
        <strain evidence="2">LMG 22937</strain>
    </source>
</reference>
<dbReference type="NCBIfam" id="TIGR00778">
    <property type="entry name" value="ahpD_dom"/>
    <property type="match status" value="1"/>
</dbReference>
<proteinExistence type="predicted"/>
<accession>A0A158J5V3</accession>
<dbReference type="Gene3D" id="1.20.1290.10">
    <property type="entry name" value="AhpD-like"/>
    <property type="match status" value="1"/>
</dbReference>
<keyword evidence="3" id="KW-1185">Reference proteome</keyword>
<organism evidence="2 3">
    <name type="scientific">Caballeronia terrestris</name>
    <dbReference type="NCBI Taxonomy" id="1226301"/>
    <lineage>
        <taxon>Bacteria</taxon>
        <taxon>Pseudomonadati</taxon>
        <taxon>Pseudomonadota</taxon>
        <taxon>Betaproteobacteria</taxon>
        <taxon>Burkholderiales</taxon>
        <taxon>Burkholderiaceae</taxon>
        <taxon>Caballeronia</taxon>
    </lineage>
</organism>
<dbReference type="InterPro" id="IPR003779">
    <property type="entry name" value="CMD-like"/>
</dbReference>
<gene>
    <name evidence="2" type="ORF">AWB67_03333</name>
</gene>
<protein>
    <submittedName>
        <fullName evidence="2">Alkylhydroperoxidase</fullName>
    </submittedName>
</protein>
<evidence type="ECO:0000313" key="2">
    <source>
        <dbReference type="EMBL" id="SAL63700.1"/>
    </source>
</evidence>
<dbReference type="EMBL" id="FCOL02000017">
    <property type="protein sequence ID" value="SAL63700.1"/>
    <property type="molecule type" value="Genomic_DNA"/>
</dbReference>
<comment type="caution">
    <text evidence="2">The sequence shown here is derived from an EMBL/GenBank/DDBJ whole genome shotgun (WGS) entry which is preliminary data.</text>
</comment>
<evidence type="ECO:0000313" key="3">
    <source>
        <dbReference type="Proteomes" id="UP000054925"/>
    </source>
</evidence>
<dbReference type="RefSeq" id="WP_087657321.1">
    <property type="nucleotide sequence ID" value="NZ_FCOL02000017.1"/>
</dbReference>
<dbReference type="OrthoDB" id="3667834at2"/>
<feature type="domain" description="Carboxymuconolactone decarboxylase-like" evidence="1">
    <location>
        <begin position="51"/>
        <end position="104"/>
    </location>
</feature>